<dbReference type="RefSeq" id="WP_095117222.1">
    <property type="nucleotide sequence ID" value="NZ_BMCB01000009.1"/>
</dbReference>
<feature type="region of interest" description="Disordered" evidence="1">
    <location>
        <begin position="108"/>
        <end position="137"/>
    </location>
</feature>
<reference evidence="5" key="3">
    <citation type="journal article" date="2019" name="Int. J. Syst. Evol. Microbiol.">
        <title>The Global Catalogue of Microorganisms (GCM) 10K type strain sequencing project: providing services to taxonomists for standard genome sequencing and annotation.</title>
        <authorList>
            <consortium name="The Broad Institute Genomics Platform"/>
            <consortium name="The Broad Institute Genome Sequencing Center for Infectious Disease"/>
            <person name="Wu L."/>
            <person name="Ma J."/>
        </authorList>
    </citation>
    <scope>NUCLEOTIDE SEQUENCE [LARGE SCALE GENOMIC DNA]</scope>
    <source>
        <strain evidence="5">CCM 4175</strain>
    </source>
</reference>
<evidence type="ECO:0000313" key="4">
    <source>
        <dbReference type="Proteomes" id="UP000243706"/>
    </source>
</evidence>
<evidence type="ECO:0000256" key="1">
    <source>
        <dbReference type="SAM" id="MobiDB-lite"/>
    </source>
</evidence>
<name>A0A240C4W1_9STAP</name>
<accession>A0A240C4W1</accession>
<reference evidence="2" key="4">
    <citation type="submission" date="2024-05" db="EMBL/GenBank/DDBJ databases">
        <authorList>
            <person name="Sun Q."/>
            <person name="Sedlacek I."/>
        </authorList>
    </citation>
    <scope>NUCLEOTIDE SEQUENCE</scope>
    <source>
        <strain evidence="2">CCM 4175</strain>
    </source>
</reference>
<dbReference type="EMBL" id="LT906464">
    <property type="protein sequence ID" value="SNW02955.1"/>
    <property type="molecule type" value="Genomic_DNA"/>
</dbReference>
<proteinExistence type="predicted"/>
<sequence length="137" mass="15307">MANSKNVLKAAIGIGAAVTAVVLSNKERRTKVKETYDQYKENPEEYKQLAQEKVTKISSLATEEINKVKEDPKAYVETIKEDPTAFINDKKAQLLDENDKTEVNEADFVSEGGGDVSQNLNESTKEVLKNKEENVEK</sequence>
<dbReference type="Proteomes" id="UP000652995">
    <property type="component" value="Unassembled WGS sequence"/>
</dbReference>
<protein>
    <submittedName>
        <fullName evidence="3">Putative staphylococcal protein</fullName>
    </submittedName>
</protein>
<dbReference type="AlphaFoldDB" id="A0A240C4W1"/>
<organism evidence="3 4">
    <name type="scientific">Staphylococcus muscae</name>
    <dbReference type="NCBI Taxonomy" id="1294"/>
    <lineage>
        <taxon>Bacteria</taxon>
        <taxon>Bacillati</taxon>
        <taxon>Bacillota</taxon>
        <taxon>Bacilli</taxon>
        <taxon>Bacillales</taxon>
        <taxon>Staphylococcaceae</taxon>
        <taxon>Staphylococcus</taxon>
    </lineage>
</organism>
<evidence type="ECO:0000313" key="5">
    <source>
        <dbReference type="Proteomes" id="UP000652995"/>
    </source>
</evidence>
<evidence type="ECO:0000313" key="2">
    <source>
        <dbReference type="EMBL" id="GGA92678.1"/>
    </source>
</evidence>
<reference evidence="2" key="1">
    <citation type="journal article" date="2014" name="Int. J. Syst. Evol. Microbiol.">
        <title>Complete genome of a new Firmicutes species belonging to the dominant human colonic microbiota ('Ruminococcus bicirculans') reveals two chromosomes and a selective capacity to utilize plant glucans.</title>
        <authorList>
            <consortium name="NISC Comparative Sequencing Program"/>
            <person name="Wegmann U."/>
            <person name="Louis P."/>
            <person name="Goesmann A."/>
            <person name="Henrissat B."/>
            <person name="Duncan S.H."/>
            <person name="Flint H.J."/>
        </authorList>
    </citation>
    <scope>NUCLEOTIDE SEQUENCE</scope>
    <source>
        <strain evidence="2">CCM 4175</strain>
    </source>
</reference>
<dbReference type="KEGG" id="smus:C7J88_03425"/>
<dbReference type="OrthoDB" id="2398655at2"/>
<reference evidence="3 4" key="2">
    <citation type="submission" date="2017-06" db="EMBL/GenBank/DDBJ databases">
        <authorList>
            <consortium name="Pathogen Informatics"/>
        </authorList>
    </citation>
    <scope>NUCLEOTIDE SEQUENCE [LARGE SCALE GENOMIC DNA]</scope>
    <source>
        <strain evidence="3 4">NCTC13833</strain>
    </source>
</reference>
<gene>
    <name evidence="2" type="ORF">GCM10007183_16060</name>
    <name evidence="3" type="ORF">SAMEA4412661_01343</name>
</gene>
<evidence type="ECO:0000313" key="3">
    <source>
        <dbReference type="EMBL" id="SNW02955.1"/>
    </source>
</evidence>
<dbReference type="EMBL" id="BMCB01000009">
    <property type="protein sequence ID" value="GGA92678.1"/>
    <property type="molecule type" value="Genomic_DNA"/>
</dbReference>
<keyword evidence="5" id="KW-1185">Reference proteome</keyword>
<dbReference type="Proteomes" id="UP000243706">
    <property type="component" value="Chromosome 1"/>
</dbReference>
<feature type="compositionally biased region" description="Basic and acidic residues" evidence="1">
    <location>
        <begin position="123"/>
        <end position="137"/>
    </location>
</feature>